<dbReference type="GO" id="GO:0097708">
    <property type="term" value="C:intracellular vesicle"/>
    <property type="evidence" value="ECO:0007669"/>
    <property type="project" value="TreeGrafter"/>
</dbReference>
<dbReference type="CDD" id="cd11840">
    <property type="entry name" value="SH3_Intersectin_5"/>
    <property type="match status" value="1"/>
</dbReference>
<accession>A0A1S4JRA1</accession>
<dbReference type="PANTHER" id="PTHR11216">
    <property type="entry name" value="EH DOMAIN"/>
    <property type="match status" value="1"/>
</dbReference>
<dbReference type="CDD" id="cd11838">
    <property type="entry name" value="SH3_Intersectin_3"/>
    <property type="match status" value="1"/>
</dbReference>
<name>A0A1S4JRA1_CULQU</name>
<dbReference type="SUPFAM" id="SSF50044">
    <property type="entry name" value="SH3-domain"/>
    <property type="match status" value="4"/>
</dbReference>
<dbReference type="FunCoup" id="A0A1S4JRA1">
    <property type="interactions" value="1762"/>
</dbReference>
<dbReference type="SMART" id="SM00054">
    <property type="entry name" value="EFh"/>
    <property type="match status" value="3"/>
</dbReference>
<dbReference type="GO" id="GO:0005509">
    <property type="term" value="F:calcium ion binding"/>
    <property type="evidence" value="ECO:0007669"/>
    <property type="project" value="InterPro"/>
</dbReference>
<dbReference type="InterPro" id="IPR018247">
    <property type="entry name" value="EF_Hand_1_Ca_BS"/>
</dbReference>
<feature type="compositionally biased region" description="Low complexity" evidence="2">
    <location>
        <begin position="973"/>
        <end position="989"/>
    </location>
</feature>
<dbReference type="EnsemblMetazoa" id="CPIJ009356-RA">
    <property type="protein sequence ID" value="CPIJ009356-PA"/>
    <property type="gene ID" value="CPIJ009356"/>
</dbReference>
<dbReference type="InterPro" id="IPR011992">
    <property type="entry name" value="EF-hand-dom_pair"/>
</dbReference>
<dbReference type="Proteomes" id="UP000002320">
    <property type="component" value="Unassembled WGS sequence"/>
</dbReference>
<dbReference type="PROSITE" id="PS50031">
    <property type="entry name" value="EH"/>
    <property type="match status" value="2"/>
</dbReference>
<dbReference type="PROSITE" id="PS50222">
    <property type="entry name" value="EF_HAND_2"/>
    <property type="match status" value="2"/>
</dbReference>
<organism evidence="3 4">
    <name type="scientific">Culex quinquefasciatus</name>
    <name type="common">Southern house mosquito</name>
    <name type="synonym">Culex pungens</name>
    <dbReference type="NCBI Taxonomy" id="7176"/>
    <lineage>
        <taxon>Eukaryota</taxon>
        <taxon>Metazoa</taxon>
        <taxon>Ecdysozoa</taxon>
        <taxon>Arthropoda</taxon>
        <taxon>Hexapoda</taxon>
        <taxon>Insecta</taxon>
        <taxon>Pterygota</taxon>
        <taxon>Neoptera</taxon>
        <taxon>Endopterygota</taxon>
        <taxon>Diptera</taxon>
        <taxon>Nematocera</taxon>
        <taxon>Culicoidea</taxon>
        <taxon>Culicidae</taxon>
        <taxon>Culicinae</taxon>
        <taxon>Culicini</taxon>
        <taxon>Culex</taxon>
        <taxon>Culex</taxon>
    </lineage>
</organism>
<dbReference type="PROSITE" id="PS00018">
    <property type="entry name" value="EF_HAND_1"/>
    <property type="match status" value="2"/>
</dbReference>
<dbReference type="Pfam" id="PF00018">
    <property type="entry name" value="SH3_1"/>
    <property type="match status" value="1"/>
</dbReference>
<evidence type="ECO:0000256" key="2">
    <source>
        <dbReference type="SAM" id="MobiDB-lite"/>
    </source>
</evidence>
<feature type="region of interest" description="Disordered" evidence="2">
    <location>
        <begin position="256"/>
        <end position="285"/>
    </location>
</feature>
<dbReference type="Gene3D" id="2.30.30.40">
    <property type="entry name" value="SH3 Domains"/>
    <property type="match status" value="4"/>
</dbReference>
<evidence type="ECO:0000313" key="4">
    <source>
        <dbReference type="Proteomes" id="UP000002320"/>
    </source>
</evidence>
<dbReference type="InterPro" id="IPR002048">
    <property type="entry name" value="EF_hand_dom"/>
</dbReference>
<dbReference type="VEuPathDB" id="VectorBase:CQUJHB014444"/>
<dbReference type="Pfam" id="PF07653">
    <property type="entry name" value="SH3_2"/>
    <property type="match status" value="1"/>
</dbReference>
<dbReference type="FunFam" id="1.10.238.10:FF:000055">
    <property type="entry name" value="Intersectin-1 isoform 1"/>
    <property type="match status" value="1"/>
</dbReference>
<dbReference type="GO" id="GO:0150007">
    <property type="term" value="P:clathrin-dependent synaptic vesicle endocytosis"/>
    <property type="evidence" value="ECO:0007669"/>
    <property type="project" value="TreeGrafter"/>
</dbReference>
<dbReference type="AlphaFoldDB" id="A0A1S4JRA1"/>
<dbReference type="InterPro" id="IPR001452">
    <property type="entry name" value="SH3_domain"/>
</dbReference>
<feature type="region of interest" description="Disordered" evidence="2">
    <location>
        <begin position="967"/>
        <end position="1032"/>
    </location>
</feature>
<dbReference type="CDD" id="cd11836">
    <property type="entry name" value="SH3_Intersectin_1"/>
    <property type="match status" value="1"/>
</dbReference>
<dbReference type="SUPFAM" id="SSF47473">
    <property type="entry name" value="EF-hand"/>
    <property type="match status" value="2"/>
</dbReference>
<dbReference type="GO" id="GO:0005737">
    <property type="term" value="C:cytoplasm"/>
    <property type="evidence" value="ECO:0007669"/>
    <property type="project" value="TreeGrafter"/>
</dbReference>
<dbReference type="PROSITE" id="PS50002">
    <property type="entry name" value="SH3"/>
    <property type="match status" value="4"/>
</dbReference>
<dbReference type="PRINTS" id="PR00452">
    <property type="entry name" value="SH3DOMAIN"/>
</dbReference>
<keyword evidence="4" id="KW-1185">Reference proteome</keyword>
<dbReference type="SMART" id="SM00326">
    <property type="entry name" value="SH3"/>
    <property type="match status" value="4"/>
</dbReference>
<dbReference type="GO" id="GO:0042734">
    <property type="term" value="C:presynaptic membrane"/>
    <property type="evidence" value="ECO:0007669"/>
    <property type="project" value="TreeGrafter"/>
</dbReference>
<dbReference type="GO" id="GO:0060090">
    <property type="term" value="F:molecular adaptor activity"/>
    <property type="evidence" value="ECO:0007669"/>
    <property type="project" value="TreeGrafter"/>
</dbReference>
<feature type="compositionally biased region" description="Low complexity" evidence="2">
    <location>
        <begin position="386"/>
        <end position="400"/>
    </location>
</feature>
<feature type="coiled-coil region" evidence="1">
    <location>
        <begin position="445"/>
        <end position="670"/>
    </location>
</feature>
<evidence type="ECO:0000313" key="3">
    <source>
        <dbReference type="EnsemblMetazoa" id="CPIJ009356-PA"/>
    </source>
</evidence>
<dbReference type="CDD" id="cd11839">
    <property type="entry name" value="SH3_Intersectin_4"/>
    <property type="match status" value="1"/>
</dbReference>
<feature type="region of interest" description="Disordered" evidence="2">
    <location>
        <begin position="382"/>
        <end position="443"/>
    </location>
</feature>
<dbReference type="SMART" id="SM00027">
    <property type="entry name" value="EH"/>
    <property type="match status" value="2"/>
</dbReference>
<dbReference type="Pfam" id="PF12763">
    <property type="entry name" value="EH"/>
    <property type="match status" value="2"/>
</dbReference>
<dbReference type="CDD" id="cd00052">
    <property type="entry name" value="EH"/>
    <property type="match status" value="2"/>
</dbReference>
<protein>
    <submittedName>
        <fullName evidence="3">Uncharacterized protein</fullName>
    </submittedName>
</protein>
<keyword evidence="1" id="KW-0175">Coiled coil</keyword>
<dbReference type="FunFam" id="2.30.30.40:FF:000072">
    <property type="entry name" value="Unconventional Myosin IB"/>
    <property type="match status" value="1"/>
</dbReference>
<dbReference type="PANTHER" id="PTHR11216:SF170">
    <property type="entry name" value="DYNAMIN ASSOCIATED PROTEIN 160, ISOFORM D"/>
    <property type="match status" value="1"/>
</dbReference>
<dbReference type="InterPro" id="IPR000261">
    <property type="entry name" value="EH_dom"/>
</dbReference>
<dbReference type="VEuPathDB" id="VectorBase:CPIJ009356"/>
<sequence length="1204" mass="132365">MQAADPFVITTRERAKYDEQFKSLQPVNGVVTGGQAKGFFLQSQLPPMILGQIWALADTDSDGKMTLGEFSIACKLINLKLRGFEVPKTLPPTLIASLTAVGGTPTLTPTTGLSPLDPLKSLAGTISHIPPAIPPQPAMIPHAIVPPMRPAMPPQPLIAAAAASQPAAAPLIPMQPLVQPMGTVPQPAMMQQVPAQAPLIAGFGMPPVQSVQPLIDPIGGIASPPLVAGIPPIGSMQPLIGGLPGAVPMATAAVPAPPTPPSGTGTPQRTMSISERAPSIESPQSEWAIKGPAKLKYTQLFNTTDRNRSGFLTGPQARNIMVQTKLPQANLAQIWALADMDSDGRLGCEEFVLAMYLCDLALQGEKVPAVLPPELIPPSFRKATSRHGSVVGSRHGSVSSQGGAPNVHAVPAEPLDPLSGLPMSSFEDKRKENYDKGQAELDRRRKALMDIQKKEQEERDRKEREEQEKIRKAKLEAELKKQQELEREQQRQRELEQEREEQRKRELEKKELARKELEKQRQLEWEAQKIAEMQQQRQREQENVLKLKAQNQTLSVELSTFNEKIKELSQKICDTRVGVTNVKTTIDGMRTTRDTQMNDMAQLKSKVKEQNQRLVQLSQEKSKMDAKSKTGETEAQLQFSNKQIIIQQLKDKLENTKQQIENKTTDIELNSKHLVELKSQLTDLIDSCEKLYHEYDMQRIQILEMKNNRKNESYTSAWDTSNSWPVNNEPVAPAQTETTTSMLPNDTVETPPGFVKYRAIYEFSARNADEITFQPGDIIMVPLEQNAEPGWLAGEINGHTGWFPETYVEKVDSNLNTVLPTAATTTTAAAEPFAMAAAVAAPAPEPETIAYSQEPVASADDYTTAPSESGSNVNNNLVAATYNGDVEYYVACYAYQSAEIGDLVFDTGEVIAVTKKEGDWWTGNIGNRTGIFPSNYVQKQESVSTALETSSEPSVVVSEKQAINGNQQISSYDQQQPTTTTTQQDTQQDSTKRKQSTTNQDAEDARNQAEADSEVSQINTQPPIAPQANEEGIRYSSMSISATPSLRKKGEVAQVIAPYEATSSEQLSLTRGQLIMIRKKTDSGWWEGELQAKGRRRQIGWFPATYVKILQGGRNSGRNTPVSASKVEISETVLDKVIALYPYKALNDDELSFDKDDIISVLGRDEPEWWRGELNGTTGLFPSNYVGPFVTSGKKTPTAVATKS</sequence>
<reference evidence="3" key="1">
    <citation type="submission" date="2020-05" db="UniProtKB">
        <authorList>
            <consortium name="EnsemblMetazoa"/>
        </authorList>
    </citation>
    <scope>IDENTIFICATION</scope>
    <source>
        <strain evidence="3">JHB</strain>
    </source>
</reference>
<feature type="compositionally biased region" description="Basic and acidic residues" evidence="2">
    <location>
        <begin position="426"/>
        <end position="443"/>
    </location>
</feature>
<dbReference type="InterPro" id="IPR036028">
    <property type="entry name" value="SH3-like_dom_sf"/>
</dbReference>
<evidence type="ECO:0000256" key="1">
    <source>
        <dbReference type="SAM" id="Coils"/>
    </source>
</evidence>
<dbReference type="OrthoDB" id="207120at2759"/>
<proteinExistence type="predicted"/>
<dbReference type="Gene3D" id="1.10.238.10">
    <property type="entry name" value="EF-hand"/>
    <property type="match status" value="2"/>
</dbReference>
<dbReference type="Pfam" id="PF14604">
    <property type="entry name" value="SH3_9"/>
    <property type="match status" value="2"/>
</dbReference>
<dbReference type="InParanoid" id="A0A1S4JRA1"/>